<sequence length="180" mass="18443">MKLNKLAMVLGLGVAFTAGAANAAPTQGNGTVKFNGSIINSVCSIKNNNIEVEMGQVSNIVLKDGGHSASVPFKVELQGCELGVKKGVTTTFTGPEADGNIKGLLAIEGGAEGAGIMITNHGNKHIPLGQASDLMSLQDGDNNLNFAARLKGLQGGTEGKDIAVKTGNFTAIANFTLNYL</sequence>
<dbReference type="OrthoDB" id="6522787at2"/>
<dbReference type="PANTHER" id="PTHR33420">
    <property type="entry name" value="FIMBRIAL SUBUNIT ELFA-RELATED"/>
    <property type="match status" value="1"/>
</dbReference>
<dbReference type="InterPro" id="IPR036937">
    <property type="entry name" value="Adhesion_dom_fimbrial_sf"/>
</dbReference>
<dbReference type="RefSeq" id="WP_047961494.1">
    <property type="nucleotide sequence ID" value="NZ_CAWMBG010000002.1"/>
</dbReference>
<dbReference type="InterPro" id="IPR008966">
    <property type="entry name" value="Adhesion_dom_sf"/>
</dbReference>
<dbReference type="AlphaFoldDB" id="A0A0J5FYS7"/>
<keyword evidence="4" id="KW-1185">Reference proteome</keyword>
<dbReference type="GO" id="GO:0009289">
    <property type="term" value="C:pilus"/>
    <property type="evidence" value="ECO:0007669"/>
    <property type="project" value="InterPro"/>
</dbReference>
<dbReference type="GO" id="GO:0043709">
    <property type="term" value="P:cell adhesion involved in single-species biofilm formation"/>
    <property type="evidence" value="ECO:0007669"/>
    <property type="project" value="TreeGrafter"/>
</dbReference>
<evidence type="ECO:0000259" key="2">
    <source>
        <dbReference type="Pfam" id="PF00419"/>
    </source>
</evidence>
<dbReference type="Gene3D" id="2.60.40.1090">
    <property type="entry name" value="Fimbrial-type adhesion domain"/>
    <property type="match status" value="1"/>
</dbReference>
<dbReference type="SUPFAM" id="SSF49401">
    <property type="entry name" value="Bacterial adhesins"/>
    <property type="match status" value="1"/>
</dbReference>
<dbReference type="Pfam" id="PF00419">
    <property type="entry name" value="Fimbrial"/>
    <property type="match status" value="1"/>
</dbReference>
<dbReference type="PANTHER" id="PTHR33420:SF26">
    <property type="entry name" value="FIMBRIAL SUBUNIT"/>
    <property type="match status" value="1"/>
</dbReference>
<comment type="caution">
    <text evidence="3">The sequence shown here is derived from an EMBL/GenBank/DDBJ whole genome shotgun (WGS) entry which is preliminary data.</text>
</comment>
<proteinExistence type="predicted"/>
<dbReference type="PATRIC" id="fig|880157.4.peg.174"/>
<dbReference type="STRING" id="880157.AB204_00795"/>
<accession>A0A0J5FYS7</accession>
<protein>
    <submittedName>
        <fullName evidence="3">Fimbria A protein</fullName>
    </submittedName>
</protein>
<dbReference type="EMBL" id="LFCV01000002">
    <property type="protein sequence ID" value="KMJ47067.1"/>
    <property type="molecule type" value="Genomic_DNA"/>
</dbReference>
<reference evidence="3 4" key="1">
    <citation type="submission" date="2015-06" db="EMBL/GenBank/DDBJ databases">
        <title>Draft Whole-Genome Sequence of the Entomopathogenic Bacterium Xenorhabdus khoisanae.</title>
        <authorList>
            <person name="Naidoo S."/>
            <person name="Featherston J."/>
            <person name="Gray V.M."/>
        </authorList>
    </citation>
    <scope>NUCLEOTIDE SEQUENCE [LARGE SCALE GENOMIC DNA]</scope>
    <source>
        <strain evidence="3 4">MCB</strain>
    </source>
</reference>
<feature type="chain" id="PRO_5005261083" evidence="1">
    <location>
        <begin position="24"/>
        <end position="180"/>
    </location>
</feature>
<evidence type="ECO:0000313" key="4">
    <source>
        <dbReference type="Proteomes" id="UP000036277"/>
    </source>
</evidence>
<gene>
    <name evidence="3" type="ORF">AB204_00795</name>
</gene>
<dbReference type="Proteomes" id="UP000036277">
    <property type="component" value="Unassembled WGS sequence"/>
</dbReference>
<name>A0A0J5FYS7_9GAMM</name>
<feature type="signal peptide" evidence="1">
    <location>
        <begin position="1"/>
        <end position="23"/>
    </location>
</feature>
<keyword evidence="1" id="KW-0732">Signal</keyword>
<evidence type="ECO:0000313" key="3">
    <source>
        <dbReference type="EMBL" id="KMJ47067.1"/>
    </source>
</evidence>
<dbReference type="InterPro" id="IPR050263">
    <property type="entry name" value="Bact_Fimbrial_Adh_Pro"/>
</dbReference>
<feature type="domain" description="Fimbrial-type adhesion" evidence="2">
    <location>
        <begin position="33"/>
        <end position="179"/>
    </location>
</feature>
<evidence type="ECO:0000256" key="1">
    <source>
        <dbReference type="SAM" id="SignalP"/>
    </source>
</evidence>
<dbReference type="InterPro" id="IPR000259">
    <property type="entry name" value="Adhesion_dom_fimbrial"/>
</dbReference>
<organism evidence="3 4">
    <name type="scientific">Xenorhabdus khoisanae</name>
    <dbReference type="NCBI Taxonomy" id="880157"/>
    <lineage>
        <taxon>Bacteria</taxon>
        <taxon>Pseudomonadati</taxon>
        <taxon>Pseudomonadota</taxon>
        <taxon>Gammaproteobacteria</taxon>
        <taxon>Enterobacterales</taxon>
        <taxon>Morganellaceae</taxon>
        <taxon>Xenorhabdus</taxon>
    </lineage>
</organism>